<reference evidence="6 7" key="1">
    <citation type="journal article" date="2010" name="Stand. Genomic Sci.">
        <title>Complete genome sequence of Aminobacterium colombiense type strain (ALA-1).</title>
        <authorList>
            <person name="Chertkov O."/>
            <person name="Sikorski J."/>
            <person name="Brambilla E."/>
            <person name="Lapidus A."/>
            <person name="Copeland A."/>
            <person name="Glavina Del Rio T."/>
            <person name="Nolan M."/>
            <person name="Lucas S."/>
            <person name="Tice H."/>
            <person name="Cheng J.F."/>
            <person name="Han C."/>
            <person name="Detter J.C."/>
            <person name="Bruce D."/>
            <person name="Tapia R."/>
            <person name="Goodwin L."/>
            <person name="Pitluck S."/>
            <person name="Liolios K."/>
            <person name="Ivanova N."/>
            <person name="Mavromatis K."/>
            <person name="Ovchinnikova G."/>
            <person name="Pati A."/>
            <person name="Chen A."/>
            <person name="Palaniappan K."/>
            <person name="Land M."/>
            <person name="Hauser L."/>
            <person name="Chang Y.J."/>
            <person name="Jeffries C.D."/>
            <person name="Spring S."/>
            <person name="Rohde M."/>
            <person name="Goker M."/>
            <person name="Bristow J."/>
            <person name="Eisen J.A."/>
            <person name="Markowitz V."/>
            <person name="Hugenholtz P."/>
            <person name="Kyrpides N.C."/>
            <person name="Klenk H.P."/>
        </authorList>
    </citation>
    <scope>NUCLEOTIDE SEQUENCE [LARGE SCALE GENOMIC DNA]</scope>
    <source>
        <strain evidence="7">DSM 12261 / ALA-1</strain>
    </source>
</reference>
<dbReference type="Pfam" id="PF03480">
    <property type="entry name" value="DctP"/>
    <property type="match status" value="1"/>
</dbReference>
<evidence type="ECO:0000256" key="4">
    <source>
        <dbReference type="ARBA" id="ARBA00022729"/>
    </source>
</evidence>
<keyword evidence="3" id="KW-0813">Transport</keyword>
<dbReference type="GO" id="GO:0030288">
    <property type="term" value="C:outer membrane-bounded periplasmic space"/>
    <property type="evidence" value="ECO:0007669"/>
    <property type="project" value="InterPro"/>
</dbReference>
<dbReference type="eggNOG" id="COG1638">
    <property type="taxonomic scope" value="Bacteria"/>
</dbReference>
<evidence type="ECO:0000313" key="7">
    <source>
        <dbReference type="Proteomes" id="UP000002366"/>
    </source>
</evidence>
<dbReference type="PANTHER" id="PTHR33376">
    <property type="match status" value="1"/>
</dbReference>
<dbReference type="Gene3D" id="3.40.190.170">
    <property type="entry name" value="Bacterial extracellular solute-binding protein, family 7"/>
    <property type="match status" value="1"/>
</dbReference>
<gene>
    <name evidence="6" type="ordered locus">Amico_1676</name>
</gene>
<evidence type="ECO:0000256" key="1">
    <source>
        <dbReference type="ARBA" id="ARBA00004196"/>
    </source>
</evidence>
<keyword evidence="7" id="KW-1185">Reference proteome</keyword>
<dbReference type="KEGG" id="aco:Amico_1676"/>
<dbReference type="CDD" id="cd13603">
    <property type="entry name" value="PBP2_TRAP_Siap_TeaA_like"/>
    <property type="match status" value="1"/>
</dbReference>
<dbReference type="InterPro" id="IPR018389">
    <property type="entry name" value="DctP_fam"/>
</dbReference>
<protein>
    <submittedName>
        <fullName evidence="6">TRAP dicarboxylate transporter, DctP subunit</fullName>
    </submittedName>
</protein>
<comment type="subcellular location">
    <subcellularLocation>
        <location evidence="1">Cell envelope</location>
    </subcellularLocation>
</comment>
<feature type="signal peptide" evidence="5">
    <location>
        <begin position="1"/>
        <end position="26"/>
    </location>
</feature>
<evidence type="ECO:0000256" key="3">
    <source>
        <dbReference type="ARBA" id="ARBA00022448"/>
    </source>
</evidence>
<evidence type="ECO:0000313" key="6">
    <source>
        <dbReference type="EMBL" id="ADE57792.1"/>
    </source>
</evidence>
<dbReference type="OrthoDB" id="9815946at2"/>
<dbReference type="AlphaFoldDB" id="D5EGW0"/>
<evidence type="ECO:0000256" key="2">
    <source>
        <dbReference type="ARBA" id="ARBA00009023"/>
    </source>
</evidence>
<dbReference type="PIRSF" id="PIRSF006470">
    <property type="entry name" value="DctB"/>
    <property type="match status" value="1"/>
</dbReference>
<dbReference type="InterPro" id="IPR004682">
    <property type="entry name" value="TRAP_DctP"/>
</dbReference>
<dbReference type="PANTHER" id="PTHR33376:SF4">
    <property type="entry name" value="SIALIC ACID-BINDING PERIPLASMIC PROTEIN SIAP"/>
    <property type="match status" value="1"/>
</dbReference>
<dbReference type="EMBL" id="CP001997">
    <property type="protein sequence ID" value="ADE57792.1"/>
    <property type="molecule type" value="Genomic_DNA"/>
</dbReference>
<accession>D5EGW0</accession>
<dbReference type="InterPro" id="IPR038404">
    <property type="entry name" value="TRAP_DctP_sf"/>
</dbReference>
<proteinExistence type="inferred from homology"/>
<dbReference type="NCBIfam" id="TIGR00787">
    <property type="entry name" value="dctP"/>
    <property type="match status" value="1"/>
</dbReference>
<feature type="chain" id="PRO_5003070658" evidence="5">
    <location>
        <begin position="27"/>
        <end position="333"/>
    </location>
</feature>
<sequence>MKMKRVVRTVALTALFIVAFSSMAFAATTLKIANYFPADHPANVVLNDIFKANVESKSNGSLKVQIFPNNQLGAEQEFVEGVQLGTIEMALTGNLWENTVDLFKLLQLPYMFNSYEHADAVFNGPIGEEIYKSLEPLGVKILGAFPRGFRVISNNKKPINSFEDCKGIKMRVWQGEVIIKLMQGFGFSTVVMPMSEVFTALQQGVVHGQDNPLMTSYYSGWYDVQKYVAMTNHIFGFQYFVINQKVWDKLTAEEQTIVYDATMASIAEIDKRTREEDELVLQKTIDKGLEVTYPDLKPFIESTEPIIADYIKSCPEAAPFVEQIREIGKKFEK</sequence>
<keyword evidence="4 5" id="KW-0732">Signal</keyword>
<dbReference type="NCBIfam" id="NF037995">
    <property type="entry name" value="TRAP_S1"/>
    <property type="match status" value="1"/>
</dbReference>
<dbReference type="HOGENOM" id="CLU_036176_1_3_0"/>
<organism evidence="6 7">
    <name type="scientific">Aminobacterium colombiense (strain DSM 12261 / ALA-1)</name>
    <dbReference type="NCBI Taxonomy" id="572547"/>
    <lineage>
        <taxon>Bacteria</taxon>
        <taxon>Thermotogati</taxon>
        <taxon>Synergistota</taxon>
        <taxon>Synergistia</taxon>
        <taxon>Synergistales</taxon>
        <taxon>Aminobacteriaceae</taxon>
        <taxon>Aminobacterium</taxon>
    </lineage>
</organism>
<evidence type="ECO:0000256" key="5">
    <source>
        <dbReference type="SAM" id="SignalP"/>
    </source>
</evidence>
<comment type="similarity">
    <text evidence="2">Belongs to the bacterial solute-binding protein 7 family.</text>
</comment>
<name>D5EGW0_AMICL</name>
<dbReference type="Proteomes" id="UP000002366">
    <property type="component" value="Chromosome"/>
</dbReference>
<dbReference type="STRING" id="572547.Amico_1676"/>
<dbReference type="GO" id="GO:0055085">
    <property type="term" value="P:transmembrane transport"/>
    <property type="evidence" value="ECO:0007669"/>
    <property type="project" value="InterPro"/>
</dbReference>